<proteinExistence type="inferred from homology"/>
<dbReference type="InterPro" id="IPR013098">
    <property type="entry name" value="Ig_I-set"/>
</dbReference>
<dbReference type="InterPro" id="IPR036116">
    <property type="entry name" value="FN3_sf"/>
</dbReference>
<feature type="compositionally biased region" description="Basic and acidic residues" evidence="18">
    <location>
        <begin position="442"/>
        <end position="454"/>
    </location>
</feature>
<evidence type="ECO:0000256" key="14">
    <source>
        <dbReference type="ARBA" id="ARBA00060217"/>
    </source>
</evidence>
<evidence type="ECO:0000256" key="6">
    <source>
        <dbReference type="ARBA" id="ARBA00022729"/>
    </source>
</evidence>
<dbReference type="GO" id="GO:0030154">
    <property type="term" value="P:cell differentiation"/>
    <property type="evidence" value="ECO:0007669"/>
    <property type="project" value="UniProtKB-ARBA"/>
</dbReference>
<keyword evidence="7" id="KW-0677">Repeat</keyword>
<evidence type="ECO:0000256" key="13">
    <source>
        <dbReference type="ARBA" id="ARBA00038703"/>
    </source>
</evidence>
<comment type="subunit">
    <text evidence="13">Interacts with PTPRG.</text>
</comment>
<dbReference type="FunFam" id="2.60.40.10:FF:001797">
    <property type="entry name" value="Frazzled, isoform C"/>
    <property type="match status" value="1"/>
</dbReference>
<evidence type="ECO:0000313" key="22">
    <source>
        <dbReference type="EMBL" id="CAD7076874.1"/>
    </source>
</evidence>
<keyword evidence="8 19" id="KW-1133">Transmembrane helix</keyword>
<evidence type="ECO:0000313" key="23">
    <source>
        <dbReference type="Proteomes" id="UP000594454"/>
    </source>
</evidence>
<comment type="subcellular location">
    <subcellularLocation>
        <location evidence="1">Cell membrane</location>
    </subcellularLocation>
    <subcellularLocation>
        <location evidence="2">Membrane</location>
        <topology evidence="2">Single-pass type I membrane protein</topology>
    </subcellularLocation>
</comment>
<evidence type="ECO:0000256" key="1">
    <source>
        <dbReference type="ARBA" id="ARBA00004236"/>
    </source>
</evidence>
<dbReference type="FunFam" id="2.60.40.10:FF:000273">
    <property type="entry name" value="contactin-3 isoform X1"/>
    <property type="match status" value="1"/>
</dbReference>
<protein>
    <recommendedName>
        <fullName evidence="15">Contactin-3</fullName>
    </recommendedName>
    <alternativeName>
        <fullName evidence="17">Brain-derived immunoglobulin superfamily protein 1</fullName>
    </alternativeName>
    <alternativeName>
        <fullName evidence="16">Plasmacytoma-associated neuronal glycoprotein</fullName>
    </alternativeName>
</protein>
<dbReference type="InterPro" id="IPR003961">
    <property type="entry name" value="FN3_dom"/>
</dbReference>
<feature type="transmembrane region" description="Helical" evidence="19">
    <location>
        <begin position="1170"/>
        <end position="1194"/>
    </location>
</feature>
<dbReference type="FunCoup" id="A0A7R8U9W1">
    <property type="interactions" value="659"/>
</dbReference>
<organism evidence="22 23">
    <name type="scientific">Hermetia illucens</name>
    <name type="common">Black soldier fly</name>
    <dbReference type="NCBI Taxonomy" id="343691"/>
    <lineage>
        <taxon>Eukaryota</taxon>
        <taxon>Metazoa</taxon>
        <taxon>Ecdysozoa</taxon>
        <taxon>Arthropoda</taxon>
        <taxon>Hexapoda</taxon>
        <taxon>Insecta</taxon>
        <taxon>Pterygota</taxon>
        <taxon>Neoptera</taxon>
        <taxon>Endopterygota</taxon>
        <taxon>Diptera</taxon>
        <taxon>Brachycera</taxon>
        <taxon>Stratiomyomorpha</taxon>
        <taxon>Stratiomyidae</taxon>
        <taxon>Hermetiinae</taxon>
        <taxon>Hermetia</taxon>
    </lineage>
</organism>
<keyword evidence="5 19" id="KW-0812">Transmembrane</keyword>
<dbReference type="OrthoDB" id="114660at2759"/>
<evidence type="ECO:0000256" key="3">
    <source>
        <dbReference type="ARBA" id="ARBA00009588"/>
    </source>
</evidence>
<feature type="domain" description="Fibronectin type-III" evidence="21">
    <location>
        <begin position="754"/>
        <end position="847"/>
    </location>
</feature>
<dbReference type="PRINTS" id="PR00014">
    <property type="entry name" value="FNTYPEIII"/>
</dbReference>
<feature type="domain" description="Fibronectin type-III" evidence="21">
    <location>
        <begin position="658"/>
        <end position="753"/>
    </location>
</feature>
<dbReference type="Pfam" id="PF07679">
    <property type="entry name" value="I-set"/>
    <property type="match status" value="3"/>
</dbReference>
<evidence type="ECO:0000256" key="12">
    <source>
        <dbReference type="ARBA" id="ARBA00023319"/>
    </source>
</evidence>
<comment type="similarity">
    <text evidence="3">Belongs to the immunoglobulin superfamily. DCC family.</text>
</comment>
<dbReference type="Pfam" id="PF06583">
    <property type="entry name" value="Neogenin_C"/>
    <property type="match status" value="2"/>
</dbReference>
<dbReference type="InParanoid" id="A0A7R8U9W1"/>
<feature type="domain" description="Ig-like" evidence="20">
    <location>
        <begin position="132"/>
        <end position="222"/>
    </location>
</feature>
<dbReference type="InterPro" id="IPR036179">
    <property type="entry name" value="Ig-like_dom_sf"/>
</dbReference>
<dbReference type="InterPro" id="IPR003599">
    <property type="entry name" value="Ig_sub"/>
</dbReference>
<evidence type="ECO:0000256" key="11">
    <source>
        <dbReference type="ARBA" id="ARBA00023180"/>
    </source>
</evidence>
<evidence type="ECO:0000256" key="7">
    <source>
        <dbReference type="ARBA" id="ARBA00022737"/>
    </source>
</evidence>
<gene>
    <name evidence="22" type="ORF">HERILL_LOCUS265</name>
</gene>
<dbReference type="SUPFAM" id="SSF48726">
    <property type="entry name" value="Immunoglobulin"/>
    <property type="match status" value="3"/>
</dbReference>
<dbReference type="FunFam" id="2.60.40.10:FF:000004">
    <property type="entry name" value="DCC isoform 1"/>
    <property type="match status" value="1"/>
</dbReference>
<feature type="compositionally biased region" description="Low complexity" evidence="18">
    <location>
        <begin position="425"/>
        <end position="435"/>
    </location>
</feature>
<name>A0A7R8U9W1_HERIL</name>
<dbReference type="GO" id="GO:0098609">
    <property type="term" value="P:cell-cell adhesion"/>
    <property type="evidence" value="ECO:0007669"/>
    <property type="project" value="TreeGrafter"/>
</dbReference>
<evidence type="ECO:0000256" key="15">
    <source>
        <dbReference type="ARBA" id="ARBA00072738"/>
    </source>
</evidence>
<evidence type="ECO:0000256" key="10">
    <source>
        <dbReference type="ARBA" id="ARBA00023157"/>
    </source>
</evidence>
<dbReference type="SUPFAM" id="SSF49265">
    <property type="entry name" value="Fibronectin type III"/>
    <property type="match status" value="4"/>
</dbReference>
<feature type="domain" description="Ig-like" evidence="20">
    <location>
        <begin position="236"/>
        <end position="324"/>
    </location>
</feature>
<evidence type="ECO:0000259" key="21">
    <source>
        <dbReference type="PROSITE" id="PS50853"/>
    </source>
</evidence>
<evidence type="ECO:0000256" key="17">
    <source>
        <dbReference type="ARBA" id="ARBA00083720"/>
    </source>
</evidence>
<keyword evidence="11" id="KW-0325">Glycoprotein</keyword>
<keyword evidence="6" id="KW-0732">Signal</keyword>
<sequence>MIAAFYTGNNSITASQKYQLIDRVLTLEFTIEPQDVVVPEGHSVLLQCAGSVQPGALKEGKTAPNIRWRGPDGQELGIVGDTFRNQLKNGSLYISSVEENRGLTGSYQCLLNVDGIGTIVSRSATVSIARLPEIDQDFMELYLLPGQTAYFRCMIAPIQSGIKHHVQWLKDDAPLHFDTMRMVILPSGALEIDEVSNSDRGTYQCNVTSGTISRLSSKKNLNIKKSQGQSESLAAPQFQIGPSPQTVKEGDTVTFECVANGNPKPQIRWLRKGEEIDMNDLDSRFSIIGTGSLQISSAEDTDSDNYQCRASNSVDSLDAQATLQVQVPPKFIQSPVDKVAYEKEELELGCSIRGKPKPVIKWLKNGDVITPNDYMQIVGGHNLRILGLLNSDAGMFQCVGSNPAGSVQASARLKIIEPVRETKQSKTTKSLSTRKQNPPPDETVRTKSSSESKKLSKSALDSLIPDEPGKGARPSLNFGPEDSNYEDDMENYDDMLPLYDDDETELRLPGRFDSGRRIITPHTDDTSIQEAVFNPYPKHTDQHHKLDDTHLAKVPLPGAPRDLEAQIVKPRFVALSWMEPIKNPDEVVSYSVYYKMHTSDRERKITTKSRDDQQVNIQSLLPGKIYQFRVVGNSNHGPGESSEVLEVSTQPEENIAGPPTNVEGLALSHNSILVKWDPPLVTNGVITKYRIYYAENDSGDMYTDSTSPNLEAELTELRPFTEYTISVVPFNQNGMGDPSNEIKIKTFSSTPSEPPSNVTLEVTSSTSITVHWEPPPEEERNGQITGYKIRYRKLRESPQVKTTPANVRHFELNNLDRMSEYQVKIAAMTVNGSGPFSEWFRVLTYENDLDETQVPGKPRWITVRAGAQSIALHWAPPAQQDIKIRSYILGWGKGVPDDNTQELNENIRYFELKNLEPNTEYVLSLRARNIKGDGPPIYDNVKTRDEEPLDVPAPLQVPVGLRAITMSPNSIVVYWTDMTLSKSQQVTDNRHYTVRYGVSGSNRYRNHNTTDLNTMIGDLKPNTQYEFAVKVVKGRRESAWSMSVLNTTLPNIPLSPPRNFTVQSDGTNPQNVILQWQPPKHNIGMINGYVIYYTTDLTKRDRDWDDESVDEGVHMKIIENLKPFTTYYFKIQAKNSKGYSPFSAMVTYKTGTAVLMQDSSIMGGGVNNQMIIIIIAGATAVTLIIAIVIILLLCRRKVPSTPDHTKKSYQKNNAGIPKPPDLWIHHDQMELKNVEKGHHHTNSTHVSACSDGASSSGAMTLPRSVVHEYDSDPALPHVTNSLDKRSYVPGYMTTSMNSTMERPQYPRTQYNMSSRSHINVDAALSQQSLNQPQNNSLAQTPENPYAYDSMPSNYSNASVTYAPGMSVEVPKRGQGHPLKSFSVPGPPPPNISTPIITNPNKHSVPAVTIRPQNASPYKKASFSSLTPTNRLQSGPSVAHSNDEIQRLAPSTSTEELNQEMANLEGLMKDLSAITANEFEC</sequence>
<evidence type="ECO:0000256" key="8">
    <source>
        <dbReference type="ARBA" id="ARBA00022989"/>
    </source>
</evidence>
<dbReference type="GO" id="GO:0005886">
    <property type="term" value="C:plasma membrane"/>
    <property type="evidence" value="ECO:0007669"/>
    <property type="project" value="UniProtKB-SubCell"/>
</dbReference>
<reference evidence="22 23" key="1">
    <citation type="submission" date="2020-11" db="EMBL/GenBank/DDBJ databases">
        <authorList>
            <person name="Wallbank WR R."/>
            <person name="Pardo Diaz C."/>
            <person name="Kozak K."/>
            <person name="Martin S."/>
            <person name="Jiggins C."/>
            <person name="Moest M."/>
            <person name="Warren A I."/>
            <person name="Generalovic N T."/>
            <person name="Byers J.R.P. K."/>
            <person name="Montejo-Kovacevich G."/>
            <person name="Yen C E."/>
        </authorList>
    </citation>
    <scope>NUCLEOTIDE SEQUENCE [LARGE SCALE GENOMIC DNA]</scope>
</reference>
<feature type="domain" description="Fibronectin type-III" evidence="21">
    <location>
        <begin position="854"/>
        <end position="948"/>
    </location>
</feature>
<dbReference type="PANTHER" id="PTHR44170">
    <property type="entry name" value="PROTEIN SIDEKICK"/>
    <property type="match status" value="1"/>
</dbReference>
<feature type="domain" description="Fibronectin type-III" evidence="21">
    <location>
        <begin position="1056"/>
        <end position="1153"/>
    </location>
</feature>
<evidence type="ECO:0000256" key="19">
    <source>
        <dbReference type="SAM" id="Phobius"/>
    </source>
</evidence>
<feature type="region of interest" description="Disordered" evidence="18">
    <location>
        <begin position="418"/>
        <end position="486"/>
    </location>
</feature>
<feature type="domain" description="Ig-like" evidence="20">
    <location>
        <begin position="27"/>
        <end position="127"/>
    </location>
</feature>
<evidence type="ECO:0000256" key="5">
    <source>
        <dbReference type="ARBA" id="ARBA00022692"/>
    </source>
</evidence>
<dbReference type="InterPro" id="IPR003598">
    <property type="entry name" value="Ig_sub2"/>
</dbReference>
<dbReference type="SMART" id="SM00060">
    <property type="entry name" value="FN3"/>
    <property type="match status" value="6"/>
</dbReference>
<evidence type="ECO:0000256" key="2">
    <source>
        <dbReference type="ARBA" id="ARBA00004479"/>
    </source>
</evidence>
<dbReference type="EMBL" id="LR899009">
    <property type="protein sequence ID" value="CAD7076874.1"/>
    <property type="molecule type" value="Genomic_DNA"/>
</dbReference>
<dbReference type="Proteomes" id="UP000594454">
    <property type="component" value="Chromosome 1"/>
</dbReference>
<dbReference type="PROSITE" id="PS50853">
    <property type="entry name" value="FN3"/>
    <property type="match status" value="6"/>
</dbReference>
<evidence type="ECO:0000256" key="4">
    <source>
        <dbReference type="ARBA" id="ARBA00022475"/>
    </source>
</evidence>
<dbReference type="GO" id="GO:0009653">
    <property type="term" value="P:anatomical structure morphogenesis"/>
    <property type="evidence" value="ECO:0007669"/>
    <property type="project" value="UniProtKB-ARBA"/>
</dbReference>
<dbReference type="PROSITE" id="PS50835">
    <property type="entry name" value="IG_LIKE"/>
    <property type="match status" value="4"/>
</dbReference>
<feature type="region of interest" description="Disordered" evidence="18">
    <location>
        <begin position="1418"/>
        <end position="1441"/>
    </location>
</feature>
<evidence type="ECO:0000259" key="20">
    <source>
        <dbReference type="PROSITE" id="PS50835"/>
    </source>
</evidence>
<feature type="compositionally biased region" description="Polar residues" evidence="18">
    <location>
        <begin position="1418"/>
        <end position="1439"/>
    </location>
</feature>
<feature type="domain" description="Ig-like" evidence="20">
    <location>
        <begin position="329"/>
        <end position="414"/>
    </location>
</feature>
<feature type="region of interest" description="Disordered" evidence="18">
    <location>
        <begin position="1330"/>
        <end position="1351"/>
    </location>
</feature>
<keyword evidence="4" id="KW-1003">Cell membrane</keyword>
<keyword evidence="12" id="KW-0393">Immunoglobulin domain</keyword>
<dbReference type="FunFam" id="2.60.40.10:FF:001448">
    <property type="entry name" value="Frazzled, isoform C"/>
    <property type="match status" value="1"/>
</dbReference>
<comment type="function">
    <text evidence="14">Contactins mediate cell surface interactions during nervous system development. Has some neurite outgrowth-promoting activity.</text>
</comment>
<accession>A0A7R8U9W1</accession>
<dbReference type="InterPro" id="IPR010560">
    <property type="entry name" value="Neogenin_C"/>
</dbReference>
<dbReference type="CDD" id="cd00096">
    <property type="entry name" value="Ig"/>
    <property type="match status" value="1"/>
</dbReference>
<feature type="compositionally biased region" description="Low complexity" evidence="18">
    <location>
        <begin position="1330"/>
        <end position="1339"/>
    </location>
</feature>
<evidence type="ECO:0000256" key="18">
    <source>
        <dbReference type="SAM" id="MobiDB-lite"/>
    </source>
</evidence>
<dbReference type="FunFam" id="2.60.40.10:FF:000028">
    <property type="entry name" value="Neuronal cell adhesion molecule"/>
    <property type="match status" value="2"/>
</dbReference>
<keyword evidence="10" id="KW-1015">Disulfide bond</keyword>
<dbReference type="PANTHER" id="PTHR44170:SF54">
    <property type="entry name" value="FI24025P1"/>
    <property type="match status" value="1"/>
</dbReference>
<keyword evidence="9 19" id="KW-0472">Membrane</keyword>
<feature type="domain" description="Fibronectin type-III" evidence="21">
    <location>
        <begin position="957"/>
        <end position="1051"/>
    </location>
</feature>
<keyword evidence="23" id="KW-1185">Reference proteome</keyword>
<dbReference type="Pfam" id="PF00041">
    <property type="entry name" value="fn3"/>
    <property type="match status" value="6"/>
</dbReference>
<dbReference type="SMART" id="SM00409">
    <property type="entry name" value="IG"/>
    <property type="match status" value="4"/>
</dbReference>
<evidence type="ECO:0000256" key="9">
    <source>
        <dbReference type="ARBA" id="ARBA00023136"/>
    </source>
</evidence>
<dbReference type="InterPro" id="IPR007110">
    <property type="entry name" value="Ig-like_dom"/>
</dbReference>
<dbReference type="Gene3D" id="2.60.40.10">
    <property type="entry name" value="Immunoglobulins"/>
    <property type="match status" value="10"/>
</dbReference>
<dbReference type="InterPro" id="IPR013783">
    <property type="entry name" value="Ig-like_fold"/>
</dbReference>
<feature type="domain" description="Fibronectin type-III" evidence="21">
    <location>
        <begin position="559"/>
        <end position="652"/>
    </location>
</feature>
<dbReference type="CDD" id="cd00063">
    <property type="entry name" value="FN3"/>
    <property type="match status" value="6"/>
</dbReference>
<evidence type="ECO:0000256" key="16">
    <source>
        <dbReference type="ARBA" id="ARBA00080939"/>
    </source>
</evidence>
<dbReference type="SMART" id="SM00408">
    <property type="entry name" value="IGc2"/>
    <property type="match status" value="3"/>
</dbReference>